<dbReference type="GO" id="GO:0009289">
    <property type="term" value="C:pilus"/>
    <property type="evidence" value="ECO:0007669"/>
    <property type="project" value="InterPro"/>
</dbReference>
<sequence>MSVTTMRSFSLVKRLLLVSLIVLPGMGRAHDLTVNISGSIQNNTCSVAADSVSKSVAMGNVAAKSFVHAGDTTLPIRFVLNLENCGEATLGVAVELNGMANDNNNQLLALDKSTGNATGLGVAILDEDSKLIPINSISKTYSMPENIDGNTPPTNMSMVFYAQYMADGGAVQAGNASASTTFTLVYP</sequence>
<dbReference type="PATRIC" id="fig|1002364.3.peg.3464"/>
<dbReference type="InterPro" id="IPR036937">
    <property type="entry name" value="Adhesion_dom_fimbrial_sf"/>
</dbReference>
<accession>G9YB65</accession>
<protein>
    <submittedName>
        <fullName evidence="2">Fimbrial protein</fullName>
    </submittedName>
</protein>
<evidence type="ECO:0000259" key="1">
    <source>
        <dbReference type="Pfam" id="PF00419"/>
    </source>
</evidence>
<comment type="caution">
    <text evidence="2">The sequence shown here is derived from an EMBL/GenBank/DDBJ whole genome shotgun (WGS) entry which is preliminary data.</text>
</comment>
<dbReference type="Gene3D" id="2.60.40.1090">
    <property type="entry name" value="Fimbrial-type adhesion domain"/>
    <property type="match status" value="1"/>
</dbReference>
<dbReference type="GO" id="GO:0043709">
    <property type="term" value="P:cell adhesion involved in single-species biofilm formation"/>
    <property type="evidence" value="ECO:0007669"/>
    <property type="project" value="TreeGrafter"/>
</dbReference>
<dbReference type="Proteomes" id="UP000005959">
    <property type="component" value="Unassembled WGS sequence"/>
</dbReference>
<feature type="domain" description="Fimbrial-type adhesion" evidence="1">
    <location>
        <begin position="35"/>
        <end position="186"/>
    </location>
</feature>
<dbReference type="InterPro" id="IPR050263">
    <property type="entry name" value="Bact_Fimbrial_Adh_Pro"/>
</dbReference>
<organism evidence="2 3">
    <name type="scientific">Hafnia alvei ATCC 51873</name>
    <dbReference type="NCBI Taxonomy" id="1002364"/>
    <lineage>
        <taxon>Bacteria</taxon>
        <taxon>Pseudomonadati</taxon>
        <taxon>Pseudomonadota</taxon>
        <taxon>Gammaproteobacteria</taxon>
        <taxon>Enterobacterales</taxon>
        <taxon>Hafniaceae</taxon>
        <taxon>Hafnia</taxon>
    </lineage>
</organism>
<dbReference type="PANTHER" id="PTHR33420:SF25">
    <property type="entry name" value="PROTEIN FIMF"/>
    <property type="match status" value="1"/>
</dbReference>
<dbReference type="SUPFAM" id="SSF49401">
    <property type="entry name" value="Bacterial adhesins"/>
    <property type="match status" value="1"/>
</dbReference>
<reference evidence="2 3" key="1">
    <citation type="submission" date="2011-08" db="EMBL/GenBank/DDBJ databases">
        <authorList>
            <person name="Weinstock G."/>
            <person name="Sodergren E."/>
            <person name="Clifton S."/>
            <person name="Fulton L."/>
            <person name="Fulton B."/>
            <person name="Courtney L."/>
            <person name="Fronick C."/>
            <person name="Harrison M."/>
            <person name="Strong C."/>
            <person name="Farmer C."/>
            <person name="Delahaunty K."/>
            <person name="Markovic C."/>
            <person name="Hall O."/>
            <person name="Minx P."/>
            <person name="Tomlinson C."/>
            <person name="Mitreva M."/>
            <person name="Hou S."/>
            <person name="Chen J."/>
            <person name="Wollam A."/>
            <person name="Pepin K.H."/>
            <person name="Johnson M."/>
            <person name="Bhonagiri V."/>
            <person name="Zhang X."/>
            <person name="Suruliraj S."/>
            <person name="Warren W."/>
            <person name="Chinwalla A."/>
            <person name="Mardis E.R."/>
            <person name="Wilson R.K."/>
        </authorList>
    </citation>
    <scope>NUCLEOTIDE SEQUENCE [LARGE SCALE GENOMIC DNA]</scope>
    <source>
        <strain evidence="2 3">ATCC 51873</strain>
    </source>
</reference>
<dbReference type="EMBL" id="AGCI01000092">
    <property type="protein sequence ID" value="EHM39505.1"/>
    <property type="molecule type" value="Genomic_DNA"/>
</dbReference>
<dbReference type="HOGENOM" id="CLU_088965_0_2_6"/>
<evidence type="ECO:0000313" key="3">
    <source>
        <dbReference type="Proteomes" id="UP000005959"/>
    </source>
</evidence>
<dbReference type="AlphaFoldDB" id="G9YB65"/>
<gene>
    <name evidence="2" type="ORF">HMPREF0454_03844</name>
</gene>
<dbReference type="InterPro" id="IPR000259">
    <property type="entry name" value="Adhesion_dom_fimbrial"/>
</dbReference>
<evidence type="ECO:0000313" key="2">
    <source>
        <dbReference type="EMBL" id="EHM39505.1"/>
    </source>
</evidence>
<dbReference type="InterPro" id="IPR008966">
    <property type="entry name" value="Adhesion_dom_sf"/>
</dbReference>
<dbReference type="PANTHER" id="PTHR33420">
    <property type="entry name" value="FIMBRIAL SUBUNIT ELFA-RELATED"/>
    <property type="match status" value="1"/>
</dbReference>
<dbReference type="Pfam" id="PF00419">
    <property type="entry name" value="Fimbrial"/>
    <property type="match status" value="1"/>
</dbReference>
<proteinExistence type="predicted"/>
<name>G9YB65_HAFAL</name>